<dbReference type="EMBL" id="JAPFPW010000004">
    <property type="protein sequence ID" value="MCW7753382.1"/>
    <property type="molecule type" value="Genomic_DNA"/>
</dbReference>
<dbReference type="PROSITE" id="PS01102">
    <property type="entry name" value="ZF_DKSA_1"/>
    <property type="match status" value="1"/>
</dbReference>
<organism evidence="6 7">
    <name type="scientific">Desulfobotulus pelophilus</name>
    <dbReference type="NCBI Taxonomy" id="2823377"/>
    <lineage>
        <taxon>Bacteria</taxon>
        <taxon>Pseudomonadati</taxon>
        <taxon>Thermodesulfobacteriota</taxon>
        <taxon>Desulfobacteria</taxon>
        <taxon>Desulfobacterales</taxon>
        <taxon>Desulfobacteraceae</taxon>
        <taxon>Desulfobotulus</taxon>
    </lineage>
</organism>
<reference evidence="6 7" key="1">
    <citation type="submission" date="2022-11" db="EMBL/GenBank/DDBJ databases">
        <title>Desulfobotulus tamanensis H1 sp. nov. - anaerobic, alkaliphilic, sulphate reducing bacterium isolated from terrestrial mud volcano.</title>
        <authorList>
            <person name="Frolova A."/>
            <person name="Merkel A.Y."/>
            <person name="Slobodkin A.I."/>
        </authorList>
    </citation>
    <scope>NUCLEOTIDE SEQUENCE [LARGE SCALE GENOMIC DNA]</scope>
    <source>
        <strain evidence="6 7">H1</strain>
    </source>
</reference>
<dbReference type="PANTHER" id="PTHR33823">
    <property type="entry name" value="RNA POLYMERASE-BINDING TRANSCRIPTION FACTOR DKSA-RELATED"/>
    <property type="match status" value="1"/>
</dbReference>
<gene>
    <name evidence="6" type="ORF">OOT00_05205</name>
</gene>
<dbReference type="Pfam" id="PF01258">
    <property type="entry name" value="zf-dskA_traR"/>
    <property type="match status" value="1"/>
</dbReference>
<keyword evidence="7" id="KW-1185">Reference proteome</keyword>
<dbReference type="InterPro" id="IPR037187">
    <property type="entry name" value="DnaK_N"/>
</dbReference>
<dbReference type="InterPro" id="IPR020458">
    <property type="entry name" value="Znf_DskA_TraR_CS"/>
</dbReference>
<name>A0ABT3N7F3_9BACT</name>
<proteinExistence type="predicted"/>
<accession>A0ABT3N7F3</accession>
<dbReference type="SUPFAM" id="SSF109635">
    <property type="entry name" value="DnaK suppressor protein DksA, alpha-hairpin domain"/>
    <property type="match status" value="1"/>
</dbReference>
<sequence>MALSMITLETYQPHEKEPYMNGKQKAWFRKRLLEQREALVQEARRQLREIRETDFLQVSDMVDRSVSEIWREQQLRVQVRFREVLDRNTEALRLLEEGDYGYCSLTGEPIGIPRLLAVPDAIFSFEAQQLREKRGGMMALS</sequence>
<feature type="zinc finger region" description="dksA C4-type" evidence="4">
    <location>
        <begin position="103"/>
        <end position="127"/>
    </location>
</feature>
<protein>
    <submittedName>
        <fullName evidence="6">TraR/DksA family transcriptional regulator</fullName>
    </submittedName>
</protein>
<evidence type="ECO:0000256" key="2">
    <source>
        <dbReference type="ARBA" id="ARBA00022771"/>
    </source>
</evidence>
<keyword evidence="2" id="KW-0863">Zinc-finger</keyword>
<feature type="domain" description="Zinc finger DksA/TraR C4-type" evidence="5">
    <location>
        <begin position="98"/>
        <end position="133"/>
    </location>
</feature>
<evidence type="ECO:0000259" key="5">
    <source>
        <dbReference type="Pfam" id="PF01258"/>
    </source>
</evidence>
<dbReference type="SUPFAM" id="SSF57716">
    <property type="entry name" value="Glucocorticoid receptor-like (DNA-binding domain)"/>
    <property type="match status" value="1"/>
</dbReference>
<dbReference type="RefSeq" id="WP_265424250.1">
    <property type="nucleotide sequence ID" value="NZ_JAPFPW010000004.1"/>
</dbReference>
<keyword evidence="3" id="KW-0862">Zinc</keyword>
<evidence type="ECO:0000313" key="7">
    <source>
        <dbReference type="Proteomes" id="UP001209681"/>
    </source>
</evidence>
<dbReference type="PANTHER" id="PTHR33823:SF2">
    <property type="entry name" value="RNA POLYMERASE-BINDING TRANSCRIPTION FACTOR DKSA"/>
    <property type="match status" value="1"/>
</dbReference>
<evidence type="ECO:0000256" key="3">
    <source>
        <dbReference type="ARBA" id="ARBA00022833"/>
    </source>
</evidence>
<evidence type="ECO:0000256" key="4">
    <source>
        <dbReference type="PROSITE-ProRule" id="PRU00510"/>
    </source>
</evidence>
<dbReference type="InterPro" id="IPR000962">
    <property type="entry name" value="Znf_DskA_TraR"/>
</dbReference>
<dbReference type="PROSITE" id="PS51128">
    <property type="entry name" value="ZF_DKSA_2"/>
    <property type="match status" value="1"/>
</dbReference>
<comment type="caution">
    <text evidence="6">The sequence shown here is derived from an EMBL/GenBank/DDBJ whole genome shotgun (WGS) entry which is preliminary data.</text>
</comment>
<evidence type="ECO:0000313" key="6">
    <source>
        <dbReference type="EMBL" id="MCW7753382.1"/>
    </source>
</evidence>
<keyword evidence="1" id="KW-0479">Metal-binding</keyword>
<dbReference type="Gene3D" id="1.20.120.910">
    <property type="entry name" value="DksA, coiled-coil domain"/>
    <property type="match status" value="1"/>
</dbReference>
<dbReference type="Proteomes" id="UP001209681">
    <property type="component" value="Unassembled WGS sequence"/>
</dbReference>
<evidence type="ECO:0000256" key="1">
    <source>
        <dbReference type="ARBA" id="ARBA00022723"/>
    </source>
</evidence>